<keyword evidence="5" id="KW-0539">Nucleus</keyword>
<organism evidence="11 12">
    <name type="scientific">Sander lucioperca</name>
    <name type="common">Pike-perch</name>
    <name type="synonym">Perca lucioperca</name>
    <dbReference type="NCBI Taxonomy" id="283035"/>
    <lineage>
        <taxon>Eukaryota</taxon>
        <taxon>Metazoa</taxon>
        <taxon>Chordata</taxon>
        <taxon>Craniata</taxon>
        <taxon>Vertebrata</taxon>
        <taxon>Euteleostomi</taxon>
        <taxon>Actinopterygii</taxon>
        <taxon>Neopterygii</taxon>
        <taxon>Teleostei</taxon>
        <taxon>Neoteleostei</taxon>
        <taxon>Acanthomorphata</taxon>
        <taxon>Eupercaria</taxon>
        <taxon>Perciformes</taxon>
        <taxon>Percoidei</taxon>
        <taxon>Percidae</taxon>
        <taxon>Luciopercinae</taxon>
        <taxon>Sander</taxon>
    </lineage>
</organism>
<feature type="region of interest" description="Disordered" evidence="7">
    <location>
        <begin position="1349"/>
        <end position="1368"/>
    </location>
</feature>
<feature type="compositionally biased region" description="Basic and acidic residues" evidence="7">
    <location>
        <begin position="1354"/>
        <end position="1368"/>
    </location>
</feature>
<dbReference type="GO" id="GO:0006406">
    <property type="term" value="P:mRNA export from nucleus"/>
    <property type="evidence" value="ECO:0007669"/>
    <property type="project" value="TreeGrafter"/>
</dbReference>
<feature type="compositionally biased region" description="Polar residues" evidence="7">
    <location>
        <begin position="1922"/>
        <end position="1944"/>
    </location>
</feature>
<evidence type="ECO:0000256" key="6">
    <source>
        <dbReference type="SAM" id="Coils"/>
    </source>
</evidence>
<feature type="coiled-coil region" evidence="6">
    <location>
        <begin position="515"/>
        <end position="764"/>
    </location>
</feature>
<dbReference type="GO" id="GO:0006606">
    <property type="term" value="P:protein import into nucleus"/>
    <property type="evidence" value="ECO:0007669"/>
    <property type="project" value="InterPro"/>
</dbReference>
<feature type="coiled-coil region" evidence="6">
    <location>
        <begin position="85"/>
        <end position="139"/>
    </location>
</feature>
<feature type="coiled-coil region" evidence="6">
    <location>
        <begin position="914"/>
        <end position="948"/>
    </location>
</feature>
<reference evidence="11" key="1">
    <citation type="submission" date="2025-08" db="UniProtKB">
        <authorList>
            <consortium name="Ensembl"/>
        </authorList>
    </citation>
    <scope>IDENTIFICATION</scope>
</reference>
<feature type="compositionally biased region" description="Low complexity" evidence="7">
    <location>
        <begin position="1870"/>
        <end position="1885"/>
    </location>
</feature>
<feature type="domain" description="NUA/TPR/MLP1-2-like" evidence="10">
    <location>
        <begin position="331"/>
        <end position="427"/>
    </location>
</feature>
<name>A0A8C9ZSD4_SANLU</name>
<keyword evidence="12" id="KW-1185">Reference proteome</keyword>
<feature type="domain" description="Nucleoprotein TPR/MLP1-2" evidence="8">
    <location>
        <begin position="818"/>
        <end position="945"/>
    </location>
</feature>
<evidence type="ECO:0000256" key="2">
    <source>
        <dbReference type="ARBA" id="ARBA00005274"/>
    </source>
</evidence>
<proteinExistence type="inferred from homology"/>
<feature type="region of interest" description="Disordered" evidence="7">
    <location>
        <begin position="1313"/>
        <end position="1334"/>
    </location>
</feature>
<feature type="compositionally biased region" description="Low complexity" evidence="7">
    <location>
        <begin position="1477"/>
        <end position="1492"/>
    </location>
</feature>
<evidence type="ECO:0000259" key="10">
    <source>
        <dbReference type="Pfam" id="PF25785"/>
    </source>
</evidence>
<evidence type="ECO:0000313" key="12">
    <source>
        <dbReference type="Proteomes" id="UP000694568"/>
    </source>
</evidence>
<accession>A0A8C9ZSD4</accession>
<evidence type="ECO:0000256" key="5">
    <source>
        <dbReference type="ARBA" id="ARBA00023242"/>
    </source>
</evidence>
<protein>
    <recommendedName>
        <fullName evidence="3">Nucleoprotein TPR</fullName>
    </recommendedName>
</protein>
<comment type="similarity">
    <text evidence="2">Belongs to the TPR family.</text>
</comment>
<feature type="domain" description="Nucleoprotein TPR/MPL1" evidence="9">
    <location>
        <begin position="49"/>
        <end position="105"/>
    </location>
</feature>
<dbReference type="Pfam" id="PF25785">
    <property type="entry name" value="TPR"/>
    <property type="match status" value="1"/>
</dbReference>
<feature type="compositionally biased region" description="Low complexity" evidence="7">
    <location>
        <begin position="1583"/>
        <end position="1604"/>
    </location>
</feature>
<keyword evidence="4 6" id="KW-0175">Coiled coil</keyword>
<feature type="coiled-coil region" evidence="6">
    <location>
        <begin position="195"/>
        <end position="229"/>
    </location>
</feature>
<comment type="subcellular location">
    <subcellularLocation>
        <location evidence="1">Nucleus</location>
    </subcellularLocation>
</comment>
<dbReference type="InterPro" id="IPR057974">
    <property type="entry name" value="NUA/TPR/MLP1-2-like_dom"/>
</dbReference>
<evidence type="ECO:0000259" key="8">
    <source>
        <dbReference type="Pfam" id="PF07926"/>
    </source>
</evidence>
<evidence type="ECO:0000313" key="11">
    <source>
        <dbReference type="Ensembl" id="ENSSLUP00000045168.1"/>
    </source>
</evidence>
<feature type="compositionally biased region" description="Acidic residues" evidence="7">
    <location>
        <begin position="1658"/>
        <end position="1690"/>
    </location>
</feature>
<sequence>LVRTLERRSLEVEHLNGMDRWISLETFKTFYFRSYILTVTSTCLGGLPLQYKEKRMEQEKELLNGQTSWLNEELKAKSEELLSLSRQKGNEILELKCNLENKEDEACLFFVYIKMFIKLNDMEKKAKEQQATMEEKFRNELNANIKLSNLYKVCICMRASRCDAVLFVGYSLTFALFTLSATANKALEEKLQEMNGATDRSVAELKERIQGLEKELDNAYELLSSSKLRGLLEEQMTTMSPTAAAVSKIKPGMKLTELYSAYVESQEQLQLERLENKRVNKYLDDIVQEVEAKAPILKRQRDEHERLQKSVASLSAKLEQAVMVHRLQKDADEANKRSSVLERDNQRCELQLGDMAQQVRVLLIELEEARGNHVVHDEEVSSADVSSTSEVISQHLVTFRGVEELQKQNQRLLVALRELSDAQEKEEFEATGNKRGELEQSLEKAKVELESLKEQRGQQIKMTESIVRQRDMYRMLLAQATGVSTPPEEFSLASTPRRSPAAIPTPGTPTALVSMATESAEALEAKAALRQLQEVFSTYKKEHMESTKALTEQNEKLQDQISDLHSQNAKISTQLEFASKRYEMLQDNVERYRKEIASLREKGQNMAAASQKHEQTIHTLNEDLKAAKEKLTMAEGHAETLRKERDMLKLVESRLNQEKESIMSQQQSQSLLLTNLQAIQATLERSETDTRQRLNSQLEKQEREISQLQKRLEHEVEQRHLLSRNQEIQLLEAKRQLELQLPLHQKTKELLNAAELELNTLRLQLGSSEPRHTLSSPTMPIIRGHCCIKYLYLQMPNHQVTEQARSSIEARIMEAEKQHRRLEEKLLEAEKDKDNLEEQKRRALASLEEQAKMAAEAQDKYEREMMLHAADVEALQAAKAQALQAVGLRHQLDERAQRVSAELLEARVSWGEQEKIIKEEMSKMESRYEELQRQNTLLHEQIQTMSSKMADKLQHAASESPMNISLTEEGKSQDQVLEILRFVRREKEIAESRFEIAQGESLRYRLRVEHLERELKEMQDSLSAAKERMQVTAKTLSQHDELMKKTETMSILMETNKMLREEKDKTEQELQQTQAKVQKLESDIMPLQQANSELSEKSGMLQAEKKLLEEEIKRWKARTQHLVTQQKDSDPEKEAHLKRILQLTEDGTRLKAEVLRSNNLTTSLQSQIQNLRDNVSKITDERNNLRREVETKNQELQEKWRTITQVKKIGRRYKTQYDELKLLITLPSKALKQKGHAEAAAGPSQEEEARQASVQELQSLRDSLNQAEAKTRELEGQLENINKVVTERETEGRNAQEQSSRLQAELTRLRQELQDKASQEDTLRQQMTEKEEKTRKAIVYAKQKINQLTSTKDQLQKENEELKQQREELEVRVSALKSQYEGRLSRQERELRDLRGQQERQEQRDEPPEAGPSKTQEQQRGTEQRQISLKTTPAADRGSASTSEPPTANIKPTPVATGSKQPVNPGNKPTPRASIRPMITPATVPTPTPTATVMPTTQVETQEAMQSTEGPPVEHVTVYGSASGSVRSASPNVQTTLASPMLTVQQTQTQATAFVQPTQQQSMSHAEPANQEPSPVVIEATPSSQAEWPSTSSTSSVFGTVSATPGTSSMSKRPREEEESATMVTDTESTQEDTSRAPIPKKLRIIQRVGPEVSRGDYDEEEEEEEEEEEDEEDEEEDDGEMGEEGEDSNEGSGDGNEAYEGDDTEVYLPINKAWIGWVFIISFVHNSYLFQIKWTSAYLSISTVLVEGSTMEMYTTEQPITSSGIRMPQSPRRPTHQLPPRLNIAPTSELGPPVQRMPVRRQSVGRVPQLTPAVTGSSQHFFDDDDRMVPSTPTLVVPHRSDGFDQAIHSPQVAGVPRFRFGLSDDMPQTSSSSHSDLGQLSSQGGLGMYESPSFLATHEEESGGRSVPTTPSQVAAPGSQVAQSDTAEHSSQSVPMVSTSTPGLPAAATTGEDRDDAFLESSGEVSVDPVVSQGDIEEPGQQSDKASLPSTSQEPSSNPYYEWQFSPLCILIHSTGSLLILRL</sequence>
<feature type="region of interest" description="Disordered" evidence="7">
    <location>
        <begin position="1860"/>
        <end position="2001"/>
    </location>
</feature>
<dbReference type="PANTHER" id="PTHR18898:SF4">
    <property type="entry name" value="NUCLEOPROTEIN TPR"/>
    <property type="match status" value="1"/>
</dbReference>
<dbReference type="Pfam" id="PF25481">
    <property type="entry name" value="Nucleoprot-TPR"/>
    <property type="match status" value="1"/>
</dbReference>
<reference evidence="11" key="2">
    <citation type="submission" date="2025-09" db="UniProtKB">
        <authorList>
            <consortium name="Ensembl"/>
        </authorList>
    </citation>
    <scope>IDENTIFICATION</scope>
</reference>
<evidence type="ECO:0000256" key="3">
    <source>
        <dbReference type="ARBA" id="ARBA00019789"/>
    </source>
</evidence>
<feature type="region of interest" description="Disordered" evidence="7">
    <location>
        <begin position="486"/>
        <end position="506"/>
    </location>
</feature>
<dbReference type="Proteomes" id="UP000694568">
    <property type="component" value="Unplaced"/>
</dbReference>
<evidence type="ECO:0000256" key="4">
    <source>
        <dbReference type="ARBA" id="ARBA00023054"/>
    </source>
</evidence>
<dbReference type="GO" id="GO:1901673">
    <property type="term" value="P:regulation of mitotic spindle assembly"/>
    <property type="evidence" value="ECO:0007669"/>
    <property type="project" value="TreeGrafter"/>
</dbReference>
<dbReference type="GO" id="GO:0005643">
    <property type="term" value="C:nuclear pore"/>
    <property type="evidence" value="ECO:0007669"/>
    <property type="project" value="TreeGrafter"/>
</dbReference>
<feature type="coiled-coil region" evidence="6">
    <location>
        <begin position="1161"/>
        <end position="1199"/>
    </location>
</feature>
<feature type="compositionally biased region" description="Low complexity" evidence="7">
    <location>
        <begin position="1415"/>
        <end position="1426"/>
    </location>
</feature>
<feature type="coiled-coil region" evidence="6">
    <location>
        <begin position="402"/>
        <end position="462"/>
    </location>
</feature>
<dbReference type="Ensembl" id="ENSSLUT00000046589.1">
    <property type="protein sequence ID" value="ENSSLUP00000045168.1"/>
    <property type="gene ID" value="ENSSLUG00000019733.1"/>
</dbReference>
<evidence type="ECO:0000256" key="7">
    <source>
        <dbReference type="SAM" id="MobiDB-lite"/>
    </source>
</evidence>
<evidence type="ECO:0000256" key="1">
    <source>
        <dbReference type="ARBA" id="ARBA00004123"/>
    </source>
</evidence>
<feature type="region of interest" description="Disordered" evidence="7">
    <location>
        <begin position="1763"/>
        <end position="1796"/>
    </location>
</feature>
<dbReference type="Pfam" id="PF07926">
    <property type="entry name" value="TPR_MLP1_2"/>
    <property type="match status" value="1"/>
</dbReference>
<gene>
    <name evidence="11" type="primary">tprb</name>
</gene>
<feature type="region of interest" description="Disordered" evidence="7">
    <location>
        <begin position="1234"/>
        <end position="1253"/>
    </location>
</feature>
<dbReference type="PANTHER" id="PTHR18898">
    <property type="entry name" value="NUCLEOPROTEIN TPR-RELATED"/>
    <property type="match status" value="1"/>
</dbReference>
<dbReference type="InterPro" id="IPR012929">
    <property type="entry name" value="Nucleoprot-TPR/MLP1-2_dom"/>
</dbReference>
<feature type="coiled-coil region" evidence="6">
    <location>
        <begin position="1001"/>
        <end position="1125"/>
    </location>
</feature>
<feature type="region of interest" description="Disordered" evidence="7">
    <location>
        <begin position="1376"/>
        <end position="1492"/>
    </location>
</feature>
<feature type="compositionally biased region" description="Polar residues" evidence="7">
    <location>
        <begin position="1982"/>
        <end position="2001"/>
    </location>
</feature>
<dbReference type="InterPro" id="IPR057577">
    <property type="entry name" value="Nucleoprot-TPR/MLP1_dom"/>
</dbReference>
<feature type="compositionally biased region" description="Basic and acidic residues" evidence="7">
    <location>
        <begin position="1383"/>
        <end position="1407"/>
    </location>
</feature>
<evidence type="ECO:0000259" key="9">
    <source>
        <dbReference type="Pfam" id="PF25481"/>
    </source>
</evidence>
<dbReference type="Gene3D" id="1.10.287.1490">
    <property type="match status" value="2"/>
</dbReference>
<feature type="coiled-coil region" evidence="6">
    <location>
        <begin position="287"/>
        <end position="351"/>
    </location>
</feature>
<feature type="coiled-coil region" evidence="6">
    <location>
        <begin position="798"/>
        <end position="864"/>
    </location>
</feature>
<feature type="region of interest" description="Disordered" evidence="7">
    <location>
        <begin position="1555"/>
        <end position="1702"/>
    </location>
</feature>
<dbReference type="GO" id="GO:0017056">
    <property type="term" value="F:structural constituent of nuclear pore"/>
    <property type="evidence" value="ECO:0007669"/>
    <property type="project" value="TreeGrafter"/>
</dbReference>
<dbReference type="GeneTree" id="ENSGT00730000111014"/>